<feature type="region of interest" description="Disordered" evidence="3">
    <location>
        <begin position="330"/>
        <end position="350"/>
    </location>
</feature>
<name>A0AA39A1W1_VITRO</name>
<dbReference type="InterPro" id="IPR038588">
    <property type="entry name" value="XS_domain_sf"/>
</dbReference>
<evidence type="ECO:0000256" key="2">
    <source>
        <dbReference type="ARBA" id="ARBA00023158"/>
    </source>
</evidence>
<feature type="domain" description="XS" evidence="4">
    <location>
        <begin position="115"/>
        <end position="223"/>
    </location>
</feature>
<feature type="domain" description="Factor of DNA methylation 1-5/IDN2" evidence="5">
    <location>
        <begin position="494"/>
        <end position="624"/>
    </location>
</feature>
<dbReference type="Gene3D" id="3.30.70.2890">
    <property type="entry name" value="XS domain"/>
    <property type="match status" value="1"/>
</dbReference>
<keyword evidence="8" id="KW-1185">Reference proteome</keyword>
<evidence type="ECO:0000313" key="8">
    <source>
        <dbReference type="Proteomes" id="UP001168098"/>
    </source>
</evidence>
<organism evidence="7 8">
    <name type="scientific">Vitis rotundifolia</name>
    <name type="common">Muscadine grape</name>
    <dbReference type="NCBI Taxonomy" id="103349"/>
    <lineage>
        <taxon>Eukaryota</taxon>
        <taxon>Viridiplantae</taxon>
        <taxon>Streptophyta</taxon>
        <taxon>Embryophyta</taxon>
        <taxon>Tracheophyta</taxon>
        <taxon>Spermatophyta</taxon>
        <taxon>Magnoliopsida</taxon>
        <taxon>eudicotyledons</taxon>
        <taxon>Gunneridae</taxon>
        <taxon>Pentapetalae</taxon>
        <taxon>rosids</taxon>
        <taxon>Vitales</taxon>
        <taxon>Vitaceae</taxon>
        <taxon>Viteae</taxon>
        <taxon>Vitis</taxon>
    </lineage>
</organism>
<dbReference type="PANTHER" id="PTHR21596:SF23">
    <property type="entry name" value="FACTOR OF DNA METHYLATION 4"/>
    <property type="match status" value="1"/>
</dbReference>
<accession>A0AA39A1W1</accession>
<dbReference type="CDD" id="cd12266">
    <property type="entry name" value="RRM_like_XS"/>
    <property type="match status" value="1"/>
</dbReference>
<evidence type="ECO:0000256" key="1">
    <source>
        <dbReference type="ARBA" id="ARBA00023054"/>
    </source>
</evidence>
<sequence>MARNSRIDTRISDSELDDYRYRYYRELQSGSVRVKISDTIFRCPYCPSKDDRDYRCRELLQHASRVARDSGSGDVKEKARHLALMKYLDKYLDTKQSRAPTKGTESSTANDADGHFVFPWVGIIANIPVRWSDGRYVGESGTKIKEDLAAQGFNPWRVQPLWNYRGHSGFAIVEFERDWPGFTNAIAFDKAFEADHRGKRDWKTAKRLGDEMYGWVAREDDYRSNSIIGDHLSKNWDLKTVEQIQADDKRKTTTLVSNLTNAIEVKTMRLKEIESKYAETSISLSNVMSQKDAMHQAFNEEITKIQQQARDHFEKISLEHAKSTMQLEAQKKELEKREKELEKRKAQNESERRKIYNEKKMNMKATIEQKKADENVLRLAEDQRREKEKLHKRIIELERKLDAKQALELEIERMRGALQVMKHMGENGDMDMKIKMDKIQEGLKEKEEELDDLEALNQALVVKERKSNDELQEARKELISYFNGRSGRAFISVKQMGDLDTKPFQKAMKRKYSEEEANEKALELCSLWEQNLKDSSWHPFKVITDKGNCKEIIDEEDERLKDLQNEYGDEVYMAVTDALKEMNEYNPSGRYVVSELWNFKDGRKATLREGVEDILKQWRLHKRKRT</sequence>
<dbReference type="PANTHER" id="PTHR21596">
    <property type="entry name" value="RIBONUCLEASE P SUBUNIT P38"/>
    <property type="match status" value="1"/>
</dbReference>
<dbReference type="InterPro" id="IPR045177">
    <property type="entry name" value="FDM1-5/IDN2"/>
</dbReference>
<dbReference type="InterPro" id="IPR005381">
    <property type="entry name" value="Znf-XS_domain"/>
</dbReference>
<dbReference type="AlphaFoldDB" id="A0AA39A1W1"/>
<evidence type="ECO:0000313" key="7">
    <source>
        <dbReference type="EMBL" id="KAJ9698428.1"/>
    </source>
</evidence>
<dbReference type="InterPro" id="IPR005379">
    <property type="entry name" value="FDM1-5/IDN2_XH"/>
</dbReference>
<dbReference type="Pfam" id="PF03469">
    <property type="entry name" value="XH"/>
    <property type="match status" value="1"/>
</dbReference>
<protein>
    <submittedName>
        <fullName evidence="7">Uncharacterized protein</fullName>
    </submittedName>
</protein>
<evidence type="ECO:0000259" key="4">
    <source>
        <dbReference type="Pfam" id="PF03468"/>
    </source>
</evidence>
<evidence type="ECO:0000259" key="5">
    <source>
        <dbReference type="Pfam" id="PF03469"/>
    </source>
</evidence>
<feature type="domain" description="Zinc finger-XS" evidence="6">
    <location>
        <begin position="43"/>
        <end position="84"/>
    </location>
</feature>
<dbReference type="InterPro" id="IPR005380">
    <property type="entry name" value="XS_domain"/>
</dbReference>
<proteinExistence type="predicted"/>
<dbReference type="Pfam" id="PF03468">
    <property type="entry name" value="XS"/>
    <property type="match status" value="1"/>
</dbReference>
<dbReference type="GO" id="GO:0080188">
    <property type="term" value="P:gene silencing by siRNA-directed DNA methylation"/>
    <property type="evidence" value="ECO:0007669"/>
    <property type="project" value="InterPro"/>
</dbReference>
<dbReference type="Pfam" id="PF03470">
    <property type="entry name" value="zf-XS"/>
    <property type="match status" value="1"/>
</dbReference>
<comment type="caution">
    <text evidence="7">The sequence shown here is derived from an EMBL/GenBank/DDBJ whole genome shotgun (WGS) entry which is preliminary data.</text>
</comment>
<gene>
    <name evidence="7" type="ORF">PVL29_007490</name>
</gene>
<evidence type="ECO:0000256" key="3">
    <source>
        <dbReference type="SAM" id="MobiDB-lite"/>
    </source>
</evidence>
<evidence type="ECO:0000259" key="6">
    <source>
        <dbReference type="Pfam" id="PF03470"/>
    </source>
</evidence>
<reference evidence="7 8" key="1">
    <citation type="journal article" date="2023" name="BMC Biotechnol.">
        <title>Vitis rotundifolia cv Carlos genome sequencing.</title>
        <authorList>
            <person name="Huff M."/>
            <person name="Hulse-Kemp A."/>
            <person name="Scheffler B."/>
            <person name="Youngblood R."/>
            <person name="Simpson S."/>
            <person name="Babiker E."/>
            <person name="Staton M."/>
        </authorList>
    </citation>
    <scope>NUCLEOTIDE SEQUENCE [LARGE SCALE GENOMIC DNA]</scope>
    <source>
        <tissue evidence="7">Leaf</tissue>
    </source>
</reference>
<keyword evidence="1" id="KW-0175">Coiled coil</keyword>
<dbReference type="EMBL" id="JARBHA010000006">
    <property type="protein sequence ID" value="KAJ9698428.1"/>
    <property type="molecule type" value="Genomic_DNA"/>
</dbReference>
<keyword evidence="2" id="KW-0943">RNA-mediated gene silencing</keyword>
<dbReference type="Proteomes" id="UP001168098">
    <property type="component" value="Unassembled WGS sequence"/>
</dbReference>